<keyword evidence="2" id="KW-1185">Reference proteome</keyword>
<accession>A0A369AWZ1</accession>
<sequence length="86" mass="9360">MLYSIVPTELVMGNMQDKSGDAPGYIEIEYMGERVQAMALDDRGYVINRIISTSPKAYLNPGLQPGTVIGGIKPGLKNGIGYGKYY</sequence>
<dbReference type="OrthoDB" id="1683573at2"/>
<dbReference type="Pfam" id="PF14035">
    <property type="entry name" value="YlzJ"/>
    <property type="match status" value="1"/>
</dbReference>
<organism evidence="1 2">
    <name type="scientific">Anaerobacterium chartisolvens</name>
    <dbReference type="NCBI Taxonomy" id="1297424"/>
    <lineage>
        <taxon>Bacteria</taxon>
        <taxon>Bacillati</taxon>
        <taxon>Bacillota</taxon>
        <taxon>Clostridia</taxon>
        <taxon>Eubacteriales</taxon>
        <taxon>Oscillospiraceae</taxon>
        <taxon>Anaerobacterium</taxon>
    </lineage>
</organism>
<dbReference type="InterPro" id="IPR025619">
    <property type="entry name" value="YlzJ"/>
</dbReference>
<dbReference type="EMBL" id="QPJT01000016">
    <property type="protein sequence ID" value="RCX13809.1"/>
    <property type="molecule type" value="Genomic_DNA"/>
</dbReference>
<gene>
    <name evidence="1" type="ORF">DFR58_11640</name>
</gene>
<dbReference type="Proteomes" id="UP000253034">
    <property type="component" value="Unassembled WGS sequence"/>
</dbReference>
<proteinExistence type="predicted"/>
<comment type="caution">
    <text evidence="1">The sequence shown here is derived from an EMBL/GenBank/DDBJ whole genome shotgun (WGS) entry which is preliminary data.</text>
</comment>
<evidence type="ECO:0000313" key="1">
    <source>
        <dbReference type="EMBL" id="RCX13809.1"/>
    </source>
</evidence>
<dbReference type="RefSeq" id="WP_114298446.1">
    <property type="nucleotide sequence ID" value="NZ_QPJT01000016.1"/>
</dbReference>
<reference evidence="1 2" key="1">
    <citation type="submission" date="2018-07" db="EMBL/GenBank/DDBJ databases">
        <title>Genomic Encyclopedia of Type Strains, Phase IV (KMG-IV): sequencing the most valuable type-strain genomes for metagenomic binning, comparative biology and taxonomic classification.</title>
        <authorList>
            <person name="Goeker M."/>
        </authorList>
    </citation>
    <scope>NUCLEOTIDE SEQUENCE [LARGE SCALE GENOMIC DNA]</scope>
    <source>
        <strain evidence="1 2">DSM 27016</strain>
    </source>
</reference>
<dbReference type="AlphaFoldDB" id="A0A369AWZ1"/>
<protein>
    <submittedName>
        <fullName evidence="1">YlzJ-like protein</fullName>
    </submittedName>
</protein>
<name>A0A369AWZ1_9FIRM</name>
<evidence type="ECO:0000313" key="2">
    <source>
        <dbReference type="Proteomes" id="UP000253034"/>
    </source>
</evidence>